<dbReference type="KEGG" id="plw:D5F53_23855"/>
<accession>A0A385TUI2</accession>
<dbReference type="RefSeq" id="WP_119849767.1">
    <property type="nucleotide sequence ID" value="NZ_CP032412.1"/>
</dbReference>
<name>A0A385TUI2_PAELA</name>
<sequence>MNRKMILSTAASLLVGVVAGTGIMMNDQAYQSVKQAVGGSATNNAIGGIGNVAQIDLSSMDIESALMVVQQQRTQMLEAQLNNQIQDVQKRNEEIAKKNDAMAGINSALTGEAVDGKYSIPDDLAGKLAAEGIADASKKEFTAEELNQATEKLKGSIDSLSNSQQMDMLRLQSMTNKRNEAFDVMTNFIKKMEESRSSIIGNMR</sequence>
<dbReference type="AlphaFoldDB" id="A0A385TUI2"/>
<dbReference type="Proteomes" id="UP000266552">
    <property type="component" value="Chromosome"/>
</dbReference>
<protein>
    <submittedName>
        <fullName evidence="1">Uncharacterized protein</fullName>
    </submittedName>
</protein>
<proteinExistence type="predicted"/>
<reference evidence="1 2" key="1">
    <citation type="submission" date="2018-09" db="EMBL/GenBank/DDBJ databases">
        <title>Genome Sequence of Paenibacillus lautus Strain E7593-69, Azo Dye-Degrading Bacteria, Isolated from Commercial Tattoo Inks.</title>
        <authorList>
            <person name="Nho S.W."/>
            <person name="Kim S.-J."/>
            <person name="Kweon O."/>
            <person name="Cerniglia C.E."/>
        </authorList>
    </citation>
    <scope>NUCLEOTIDE SEQUENCE [LARGE SCALE GENOMIC DNA]</scope>
    <source>
        <strain evidence="1 2">E7593-69</strain>
    </source>
</reference>
<organism evidence="1 2">
    <name type="scientific">Paenibacillus lautus</name>
    <name type="common">Bacillus lautus</name>
    <dbReference type="NCBI Taxonomy" id="1401"/>
    <lineage>
        <taxon>Bacteria</taxon>
        <taxon>Bacillati</taxon>
        <taxon>Bacillota</taxon>
        <taxon>Bacilli</taxon>
        <taxon>Bacillales</taxon>
        <taxon>Paenibacillaceae</taxon>
        <taxon>Paenibacillus</taxon>
    </lineage>
</organism>
<evidence type="ECO:0000313" key="2">
    <source>
        <dbReference type="Proteomes" id="UP000266552"/>
    </source>
</evidence>
<dbReference type="EMBL" id="CP032412">
    <property type="protein sequence ID" value="AYB46142.1"/>
    <property type="molecule type" value="Genomic_DNA"/>
</dbReference>
<gene>
    <name evidence="1" type="ORF">D5F53_23855</name>
</gene>
<keyword evidence="2" id="KW-1185">Reference proteome</keyword>
<evidence type="ECO:0000313" key="1">
    <source>
        <dbReference type="EMBL" id="AYB46142.1"/>
    </source>
</evidence>